<accession>A0AAD1XV51</accession>
<dbReference type="EMBL" id="CAMPGE010021332">
    <property type="protein sequence ID" value="CAI2379484.1"/>
    <property type="molecule type" value="Genomic_DNA"/>
</dbReference>
<feature type="compositionally biased region" description="Basic and acidic residues" evidence="1">
    <location>
        <begin position="505"/>
        <end position="518"/>
    </location>
</feature>
<feature type="region of interest" description="Disordered" evidence="1">
    <location>
        <begin position="362"/>
        <end position="387"/>
    </location>
</feature>
<feature type="compositionally biased region" description="Pro residues" evidence="1">
    <location>
        <begin position="581"/>
        <end position="594"/>
    </location>
</feature>
<evidence type="ECO:0000313" key="3">
    <source>
        <dbReference type="Proteomes" id="UP001295684"/>
    </source>
</evidence>
<proteinExistence type="predicted"/>
<evidence type="ECO:0000256" key="1">
    <source>
        <dbReference type="SAM" id="MobiDB-lite"/>
    </source>
</evidence>
<sequence>MNPSSITSKYAAASLQGPGQAKTKLQSSSSAQTTLGPPNPQKTSHTPSPIPHQSSATFTINNPNPLTFQPPSPHPCTPSKRPSTPPKGRRQSIPNATPSEALEESPAKKKRESFAGNLENEQLKMVHPAFLGISTNDKSGRKEVLVSDSSRNLDQDMVISQLFFKHKRIERVEYKEIVKIFQNLGILPRIIKNEDLKSIFDTLVEPRKKKLALGLKRFTKLFRKVAERCIKQKGSKAVQNFVDLISDKFKDKYFGMRNTNWCVMNLKHSKKLKKKLNTCETSKLHHKSTRELRKYLNAQSPIKDGKSKLSKSGFVSNISTSRKSLEPHVPNYPLGEPLRQLKSSRNSKIDILAFSPNIVVPPKLTGKEKSGSHHSSTLNSHSRKGLHPKPVTIRTLEFNIFDDKAEKTFNRQKKISRGKVTKRMIQKYMKEKDVPIANLQEEEEKHQLDNNPAQILVKKYEFSRMQSLKTPNNQDLMTPKKAIGESSNTCRRTRQDRNATNSKLKQYEQHTKIAEPDQKLPYQPHQNMPEKRRYQSCTPKIAQDQKLLYQSCFLKIRNAFERFKQTTERTNSNPPNTSTPTAPPLPKAPIPPSGPTSSSTSSIRKHAYLLGLVQIAVKPKIKSQLKLGFQALKGHFQ</sequence>
<comment type="caution">
    <text evidence="2">The sequence shown here is derived from an EMBL/GenBank/DDBJ whole genome shotgun (WGS) entry which is preliminary data.</text>
</comment>
<feature type="region of interest" description="Disordered" evidence="1">
    <location>
        <begin position="1"/>
        <end position="111"/>
    </location>
</feature>
<protein>
    <submittedName>
        <fullName evidence="2">Uncharacterized protein</fullName>
    </submittedName>
</protein>
<keyword evidence="3" id="KW-1185">Reference proteome</keyword>
<reference evidence="2" key="1">
    <citation type="submission" date="2023-07" db="EMBL/GenBank/DDBJ databases">
        <authorList>
            <consortium name="AG Swart"/>
            <person name="Singh M."/>
            <person name="Singh A."/>
            <person name="Seah K."/>
            <person name="Emmerich C."/>
        </authorList>
    </citation>
    <scope>NUCLEOTIDE SEQUENCE</scope>
    <source>
        <strain evidence="2">DP1</strain>
    </source>
</reference>
<feature type="region of interest" description="Disordered" evidence="1">
    <location>
        <begin position="485"/>
        <end position="536"/>
    </location>
</feature>
<feature type="region of interest" description="Disordered" evidence="1">
    <location>
        <begin position="566"/>
        <end position="601"/>
    </location>
</feature>
<organism evidence="2 3">
    <name type="scientific">Euplotes crassus</name>
    <dbReference type="NCBI Taxonomy" id="5936"/>
    <lineage>
        <taxon>Eukaryota</taxon>
        <taxon>Sar</taxon>
        <taxon>Alveolata</taxon>
        <taxon>Ciliophora</taxon>
        <taxon>Intramacronucleata</taxon>
        <taxon>Spirotrichea</taxon>
        <taxon>Hypotrichia</taxon>
        <taxon>Euplotida</taxon>
        <taxon>Euplotidae</taxon>
        <taxon>Moneuplotes</taxon>
    </lineage>
</organism>
<dbReference type="AlphaFoldDB" id="A0AAD1XV51"/>
<feature type="compositionally biased region" description="Low complexity" evidence="1">
    <location>
        <begin position="568"/>
        <end position="580"/>
    </location>
</feature>
<evidence type="ECO:0000313" key="2">
    <source>
        <dbReference type="EMBL" id="CAI2379484.1"/>
    </source>
</evidence>
<name>A0AAD1XV51_EUPCR</name>
<dbReference type="Proteomes" id="UP001295684">
    <property type="component" value="Unassembled WGS sequence"/>
</dbReference>
<feature type="compositionally biased region" description="Polar residues" evidence="1">
    <location>
        <begin position="23"/>
        <end position="67"/>
    </location>
</feature>
<gene>
    <name evidence="2" type="ORF">ECRASSUSDP1_LOCUS20894</name>
</gene>